<name>A0A0C2DFG7_9BILA</name>
<dbReference type="AlphaFoldDB" id="A0A0C2DFG7"/>
<sequence length="189" mass="20747">MRKEHRSLIGHTHLSALLAPSLPPLPFSSSESHRRKSVHICSGALISPRHILTAAHCVVDYSKQEYYEVCKTQEEYKNLESLERFVLVAEIYGISVASTSMSVVAVITLRVVTVDIAPLQEHWGKCDGSLDLAIVELDRDVEPSNTPIAMPTVNAKLAKRLNAAGIGADNDRSIHPCISADEELDINHS</sequence>
<dbReference type="InterPro" id="IPR009003">
    <property type="entry name" value="Peptidase_S1_PA"/>
</dbReference>
<dbReference type="InterPro" id="IPR018114">
    <property type="entry name" value="TRYPSIN_HIS"/>
</dbReference>
<dbReference type="GO" id="GO:0004252">
    <property type="term" value="F:serine-type endopeptidase activity"/>
    <property type="evidence" value="ECO:0007669"/>
    <property type="project" value="InterPro"/>
</dbReference>
<evidence type="ECO:0000313" key="4">
    <source>
        <dbReference type="EMBL" id="KIH61207.1"/>
    </source>
</evidence>
<dbReference type="PANTHER" id="PTHR15462:SF8">
    <property type="entry name" value="SERINE PROTEASE"/>
    <property type="match status" value="1"/>
</dbReference>
<feature type="domain" description="Peptidase S1" evidence="3">
    <location>
        <begin position="34"/>
        <end position="168"/>
    </location>
</feature>
<organism evidence="4 5">
    <name type="scientific">Ancylostoma duodenale</name>
    <dbReference type="NCBI Taxonomy" id="51022"/>
    <lineage>
        <taxon>Eukaryota</taxon>
        <taxon>Metazoa</taxon>
        <taxon>Ecdysozoa</taxon>
        <taxon>Nematoda</taxon>
        <taxon>Chromadorea</taxon>
        <taxon>Rhabditida</taxon>
        <taxon>Rhabditina</taxon>
        <taxon>Rhabditomorpha</taxon>
        <taxon>Strongyloidea</taxon>
        <taxon>Ancylostomatidae</taxon>
        <taxon>Ancylostomatinae</taxon>
        <taxon>Ancylostoma</taxon>
    </lineage>
</organism>
<evidence type="ECO:0000256" key="1">
    <source>
        <dbReference type="ARBA" id="ARBA00007664"/>
    </source>
</evidence>
<reference evidence="4 5" key="1">
    <citation type="submission" date="2013-12" db="EMBL/GenBank/DDBJ databases">
        <title>Draft genome of the parsitic nematode Ancylostoma duodenale.</title>
        <authorList>
            <person name="Mitreva M."/>
        </authorList>
    </citation>
    <scope>NUCLEOTIDE SEQUENCE [LARGE SCALE GENOMIC DNA]</scope>
    <source>
        <strain evidence="4 5">Zhejiang</strain>
    </source>
</reference>
<dbReference type="InterPro" id="IPR043504">
    <property type="entry name" value="Peptidase_S1_PA_chymotrypsin"/>
</dbReference>
<dbReference type="SUPFAM" id="SSF50494">
    <property type="entry name" value="Trypsin-like serine proteases"/>
    <property type="match status" value="1"/>
</dbReference>
<dbReference type="OrthoDB" id="5865181at2759"/>
<dbReference type="InterPro" id="IPR001254">
    <property type="entry name" value="Trypsin_dom"/>
</dbReference>
<dbReference type="Gene3D" id="2.40.10.10">
    <property type="entry name" value="Trypsin-like serine proteases"/>
    <property type="match status" value="1"/>
</dbReference>
<dbReference type="InterPro" id="IPR050966">
    <property type="entry name" value="Glutamyl_endopeptidase"/>
</dbReference>
<dbReference type="PROSITE" id="PS00134">
    <property type="entry name" value="TRYPSIN_HIS"/>
    <property type="match status" value="1"/>
</dbReference>
<protein>
    <recommendedName>
        <fullName evidence="3">Peptidase S1 domain-containing protein</fullName>
    </recommendedName>
</protein>
<keyword evidence="5" id="KW-1185">Reference proteome</keyword>
<keyword evidence="2" id="KW-0732">Signal</keyword>
<proteinExistence type="inferred from homology"/>
<dbReference type="Proteomes" id="UP000054047">
    <property type="component" value="Unassembled WGS sequence"/>
</dbReference>
<comment type="similarity">
    <text evidence="1">Belongs to the peptidase S1 family.</text>
</comment>
<accession>A0A0C2DFG7</accession>
<dbReference type="GO" id="GO:0006508">
    <property type="term" value="P:proteolysis"/>
    <property type="evidence" value="ECO:0007669"/>
    <property type="project" value="InterPro"/>
</dbReference>
<dbReference type="PANTHER" id="PTHR15462">
    <property type="entry name" value="SERINE PROTEASE"/>
    <property type="match status" value="1"/>
</dbReference>
<evidence type="ECO:0000259" key="3">
    <source>
        <dbReference type="Pfam" id="PF00089"/>
    </source>
</evidence>
<dbReference type="Pfam" id="PF00089">
    <property type="entry name" value="Trypsin"/>
    <property type="match status" value="1"/>
</dbReference>
<dbReference type="EMBL" id="KN730317">
    <property type="protein sequence ID" value="KIH61207.1"/>
    <property type="molecule type" value="Genomic_DNA"/>
</dbReference>
<evidence type="ECO:0000313" key="5">
    <source>
        <dbReference type="Proteomes" id="UP000054047"/>
    </source>
</evidence>
<evidence type="ECO:0000256" key="2">
    <source>
        <dbReference type="ARBA" id="ARBA00022729"/>
    </source>
</evidence>
<gene>
    <name evidence="4" type="ORF">ANCDUO_08527</name>
</gene>